<protein>
    <submittedName>
        <fullName evidence="3">Permease (Modular protein)</fullName>
    </submittedName>
</protein>
<feature type="transmembrane region" description="Helical" evidence="2">
    <location>
        <begin position="152"/>
        <end position="172"/>
    </location>
</feature>
<keyword evidence="2" id="KW-1133">Transmembrane helix</keyword>
<keyword evidence="2" id="KW-0812">Transmembrane</keyword>
<evidence type="ECO:0000256" key="1">
    <source>
        <dbReference type="SAM" id="MobiDB-lite"/>
    </source>
</evidence>
<sequence length="252" mass="26970">MSPFPAAAAPDELHRNFIETGRADHMRHATLEGTRRSTEPRTLDDYHPPPTASPTLPNPGVAAAVLALTAVVTLTALLGPSLVANDMGMTMSMNMTHYMELLAVHQPRNLIIFMAIPVVLAETLAITELAILYMRDATPAWVRTTSRVAGLLAGPVMVSIFLHLLVNAVIPLTLTGSWRGPADVIAVLFYLSGVIPLAGITLVELGVIGTGEGRALKLHAILIAIFLVVAHVAMIFGMLDPAILGYQMTHQH</sequence>
<keyword evidence="2" id="KW-0472">Membrane</keyword>
<dbReference type="InterPro" id="IPR046547">
    <property type="entry name" value="DUF6803"/>
</dbReference>
<feature type="compositionally biased region" description="Basic and acidic residues" evidence="1">
    <location>
        <begin position="25"/>
        <end position="47"/>
    </location>
</feature>
<dbReference type="KEGG" id="mgg:MPLG2_2883"/>
<name>A0A2N9JK26_9ACTN</name>
<proteinExistence type="predicted"/>
<feature type="transmembrane region" description="Helical" evidence="2">
    <location>
        <begin position="110"/>
        <end position="132"/>
    </location>
</feature>
<dbReference type="Proteomes" id="UP000238164">
    <property type="component" value="Chromosome 1"/>
</dbReference>
<dbReference type="RefSeq" id="WP_197709946.1">
    <property type="nucleotide sequence ID" value="NZ_BAAAGO010000008.1"/>
</dbReference>
<organism evidence="3 4">
    <name type="scientific">Micropruina glycogenica</name>
    <dbReference type="NCBI Taxonomy" id="75385"/>
    <lineage>
        <taxon>Bacteria</taxon>
        <taxon>Bacillati</taxon>
        <taxon>Actinomycetota</taxon>
        <taxon>Actinomycetes</taxon>
        <taxon>Propionibacteriales</taxon>
        <taxon>Nocardioidaceae</taxon>
        <taxon>Micropruina</taxon>
    </lineage>
</organism>
<feature type="transmembrane region" description="Helical" evidence="2">
    <location>
        <begin position="220"/>
        <end position="239"/>
    </location>
</feature>
<accession>A0A2N9JK26</accession>
<feature type="transmembrane region" description="Helical" evidence="2">
    <location>
        <begin position="61"/>
        <end position="83"/>
    </location>
</feature>
<dbReference type="AlphaFoldDB" id="A0A2N9JK26"/>
<evidence type="ECO:0000313" key="3">
    <source>
        <dbReference type="EMBL" id="SPD87913.1"/>
    </source>
</evidence>
<gene>
    <name evidence="3" type="ORF">MPLG2_2883</name>
</gene>
<feature type="region of interest" description="Disordered" evidence="1">
    <location>
        <begin position="25"/>
        <end position="54"/>
    </location>
</feature>
<evidence type="ECO:0000313" key="4">
    <source>
        <dbReference type="Proteomes" id="UP000238164"/>
    </source>
</evidence>
<keyword evidence="4" id="KW-1185">Reference proteome</keyword>
<reference evidence="3 4" key="1">
    <citation type="submission" date="2018-02" db="EMBL/GenBank/DDBJ databases">
        <authorList>
            <person name="Cohen D.B."/>
            <person name="Kent A.D."/>
        </authorList>
    </citation>
    <scope>NUCLEOTIDE SEQUENCE [LARGE SCALE GENOMIC DNA]</scope>
    <source>
        <strain evidence="3">1</strain>
    </source>
</reference>
<dbReference type="Pfam" id="PF20617">
    <property type="entry name" value="DUF6803"/>
    <property type="match status" value="1"/>
</dbReference>
<dbReference type="EMBL" id="LT985188">
    <property type="protein sequence ID" value="SPD87913.1"/>
    <property type="molecule type" value="Genomic_DNA"/>
</dbReference>
<evidence type="ECO:0000256" key="2">
    <source>
        <dbReference type="SAM" id="Phobius"/>
    </source>
</evidence>
<feature type="transmembrane region" description="Helical" evidence="2">
    <location>
        <begin position="184"/>
        <end position="208"/>
    </location>
</feature>